<keyword evidence="4" id="KW-0460">Magnesium</keyword>
<proteinExistence type="predicted"/>
<reference evidence="5" key="2">
    <citation type="submission" date="2025-09" db="UniProtKB">
        <authorList>
            <consortium name="Ensembl"/>
        </authorList>
    </citation>
    <scope>IDENTIFICATION</scope>
</reference>
<dbReference type="InterPro" id="IPR036691">
    <property type="entry name" value="Endo/exonu/phosph_ase_sf"/>
</dbReference>
<dbReference type="AlphaFoldDB" id="A0A3Q1GE03"/>
<evidence type="ECO:0000256" key="2">
    <source>
        <dbReference type="ARBA" id="ARBA00022723"/>
    </source>
</evidence>
<evidence type="ECO:0000313" key="6">
    <source>
        <dbReference type="Proteomes" id="UP000257200"/>
    </source>
</evidence>
<dbReference type="Proteomes" id="UP000257200">
    <property type="component" value="Unplaced"/>
</dbReference>
<dbReference type="PANTHER" id="PTHR22748">
    <property type="entry name" value="AP ENDONUCLEASE"/>
    <property type="match status" value="1"/>
</dbReference>
<dbReference type="Ensembl" id="ENSAPOT00000001008.1">
    <property type="protein sequence ID" value="ENSAPOP00000027504.1"/>
    <property type="gene ID" value="ENSAPOG00000012109.1"/>
</dbReference>
<dbReference type="Gene3D" id="3.60.10.10">
    <property type="entry name" value="Endonuclease/exonuclease/phosphatase"/>
    <property type="match status" value="1"/>
</dbReference>
<accession>A0A3Q1GE03</accession>
<evidence type="ECO:0000256" key="4">
    <source>
        <dbReference type="ARBA" id="ARBA00022842"/>
    </source>
</evidence>
<dbReference type="SUPFAM" id="SSF56219">
    <property type="entry name" value="DNase I-like"/>
    <property type="match status" value="1"/>
</dbReference>
<comment type="cofactor">
    <cofactor evidence="1">
        <name>Mg(2+)</name>
        <dbReference type="ChEBI" id="CHEBI:18420"/>
    </cofactor>
</comment>
<dbReference type="GO" id="GO:0046872">
    <property type="term" value="F:metal ion binding"/>
    <property type="evidence" value="ECO:0007669"/>
    <property type="project" value="UniProtKB-KW"/>
</dbReference>
<evidence type="ECO:0000256" key="3">
    <source>
        <dbReference type="ARBA" id="ARBA00022801"/>
    </source>
</evidence>
<sequence>HCLNSPVKRTKCLEFLKRKEIAIALIQETHLKTNDIHRFQNRSYKCVAHSSAPSKTKGVAILFSRRLGVKVEKQGRDDIGRLTYVCIMINNIKLCLASVYGPNTHDPHFLNKISNTLLDFSDYQLIVGGDFNQVCDANLDKSANVISFPLISFLS</sequence>
<evidence type="ECO:0000313" key="5">
    <source>
        <dbReference type="Ensembl" id="ENSAPOP00000027504.1"/>
    </source>
</evidence>
<dbReference type="GO" id="GO:0003906">
    <property type="term" value="F:DNA-(apurinic or apyrimidinic site) endonuclease activity"/>
    <property type="evidence" value="ECO:0007669"/>
    <property type="project" value="TreeGrafter"/>
</dbReference>
<organism evidence="5 6">
    <name type="scientific">Acanthochromis polyacanthus</name>
    <name type="common">spiny chromis</name>
    <dbReference type="NCBI Taxonomy" id="80966"/>
    <lineage>
        <taxon>Eukaryota</taxon>
        <taxon>Metazoa</taxon>
        <taxon>Chordata</taxon>
        <taxon>Craniata</taxon>
        <taxon>Vertebrata</taxon>
        <taxon>Euteleostomi</taxon>
        <taxon>Actinopterygii</taxon>
        <taxon>Neopterygii</taxon>
        <taxon>Teleostei</taxon>
        <taxon>Neoteleostei</taxon>
        <taxon>Acanthomorphata</taxon>
        <taxon>Ovalentaria</taxon>
        <taxon>Pomacentridae</taxon>
        <taxon>Acanthochromis</taxon>
    </lineage>
</organism>
<dbReference type="STRING" id="80966.ENSAPOP00000027504"/>
<dbReference type="GeneTree" id="ENSGT01140000282669"/>
<dbReference type="InterPro" id="IPR004808">
    <property type="entry name" value="AP_endonuc_1"/>
</dbReference>
<name>A0A3Q1GE03_9TELE</name>
<dbReference type="GO" id="GO:0008081">
    <property type="term" value="F:phosphoric diester hydrolase activity"/>
    <property type="evidence" value="ECO:0007669"/>
    <property type="project" value="TreeGrafter"/>
</dbReference>
<dbReference type="InParanoid" id="A0A3Q1GE03"/>
<evidence type="ECO:0000256" key="1">
    <source>
        <dbReference type="ARBA" id="ARBA00001946"/>
    </source>
</evidence>
<reference evidence="5" key="1">
    <citation type="submission" date="2025-08" db="UniProtKB">
        <authorList>
            <consortium name="Ensembl"/>
        </authorList>
    </citation>
    <scope>IDENTIFICATION</scope>
</reference>
<protein>
    <recommendedName>
        <fullName evidence="7">Endonuclease/exonuclease/phosphatase domain-containing protein</fullName>
    </recommendedName>
</protein>
<keyword evidence="6" id="KW-1185">Reference proteome</keyword>
<dbReference type="PANTHER" id="PTHR22748:SF26">
    <property type="entry name" value="ENDONUCLEASE_EXONUCLEASE_PHOSPHATASE DOMAIN-CONTAINING PROTEIN"/>
    <property type="match status" value="1"/>
</dbReference>
<keyword evidence="2" id="KW-0479">Metal-binding</keyword>
<keyword evidence="3" id="KW-0378">Hydrolase</keyword>
<dbReference type="GO" id="GO:0006284">
    <property type="term" value="P:base-excision repair"/>
    <property type="evidence" value="ECO:0007669"/>
    <property type="project" value="TreeGrafter"/>
</dbReference>
<dbReference type="GO" id="GO:0008311">
    <property type="term" value="F:double-stranded DNA 3'-5' DNA exonuclease activity"/>
    <property type="evidence" value="ECO:0007669"/>
    <property type="project" value="TreeGrafter"/>
</dbReference>
<evidence type="ECO:0008006" key="7">
    <source>
        <dbReference type="Google" id="ProtNLM"/>
    </source>
</evidence>
<dbReference type="GO" id="GO:0005634">
    <property type="term" value="C:nucleus"/>
    <property type="evidence" value="ECO:0007669"/>
    <property type="project" value="TreeGrafter"/>
</dbReference>